<keyword evidence="4 8" id="KW-0378">Hydrolase</keyword>
<dbReference type="GO" id="GO:0003697">
    <property type="term" value="F:single-stranded DNA binding"/>
    <property type="evidence" value="ECO:0007669"/>
    <property type="project" value="InterPro"/>
</dbReference>
<dbReference type="AlphaFoldDB" id="I3YD81"/>
<name>I3YD81_THIV6</name>
<evidence type="ECO:0000256" key="4">
    <source>
        <dbReference type="ARBA" id="ARBA00022801"/>
    </source>
</evidence>
<evidence type="ECO:0000256" key="8">
    <source>
        <dbReference type="RuleBase" id="RU364100"/>
    </source>
</evidence>
<evidence type="ECO:0000313" key="9">
    <source>
        <dbReference type="EMBL" id="AFL74949.1"/>
    </source>
</evidence>
<comment type="similarity">
    <text evidence="1 8">Belongs to the SOS response-associated peptidase family.</text>
</comment>
<dbReference type="KEGG" id="tvi:Thivi_3069"/>
<dbReference type="OrthoDB" id="6192129at2"/>
<dbReference type="STRING" id="765911.Thivi_3069"/>
<dbReference type="Pfam" id="PF02586">
    <property type="entry name" value="SRAP"/>
    <property type="match status" value="1"/>
</dbReference>
<accession>I3YD81</accession>
<keyword evidence="10" id="KW-1185">Reference proteome</keyword>
<dbReference type="Proteomes" id="UP000006062">
    <property type="component" value="Chromosome"/>
</dbReference>
<dbReference type="EMBL" id="CP003154">
    <property type="protein sequence ID" value="AFL74949.1"/>
    <property type="molecule type" value="Genomic_DNA"/>
</dbReference>
<evidence type="ECO:0000256" key="1">
    <source>
        <dbReference type="ARBA" id="ARBA00008136"/>
    </source>
</evidence>
<dbReference type="InterPro" id="IPR036590">
    <property type="entry name" value="SRAP-like"/>
</dbReference>
<dbReference type="GO" id="GO:0008233">
    <property type="term" value="F:peptidase activity"/>
    <property type="evidence" value="ECO:0007669"/>
    <property type="project" value="UniProtKB-KW"/>
</dbReference>
<sequence length="236" mass="26321">MCGRFAQYLRGAELDAHFGASLDGALLPPRYNIAPGSLLLAVRADPAGTRTFATLHWGLIPSWAKDRNIGYRTINARAETVAEKPSFRAAFRQRRCLIPADGFYEWQATGSGKQPYFIARRDRQPFAFAGLWETWTDPGTGKRLDSATIIVTDANDVVSPIHDRMPVILTPAAYGVWLDPTRTRPETLTPLLKPCDPAPWFAYPVDRRVNTPSEDGPALIEPWSSMIQEPELRASR</sequence>
<dbReference type="HOGENOM" id="CLU_035990_6_2_6"/>
<gene>
    <name evidence="9" type="ordered locus">Thivi_3069</name>
</gene>
<dbReference type="PANTHER" id="PTHR13604">
    <property type="entry name" value="DC12-RELATED"/>
    <property type="match status" value="1"/>
</dbReference>
<evidence type="ECO:0000256" key="6">
    <source>
        <dbReference type="ARBA" id="ARBA00023125"/>
    </source>
</evidence>
<evidence type="ECO:0000256" key="3">
    <source>
        <dbReference type="ARBA" id="ARBA00022763"/>
    </source>
</evidence>
<evidence type="ECO:0000256" key="7">
    <source>
        <dbReference type="ARBA" id="ARBA00023239"/>
    </source>
</evidence>
<organism evidence="9 10">
    <name type="scientific">Thiocystis violascens (strain ATCC 17096 / DSM 198 / 6111)</name>
    <name type="common">Chromatium violascens</name>
    <dbReference type="NCBI Taxonomy" id="765911"/>
    <lineage>
        <taxon>Bacteria</taxon>
        <taxon>Pseudomonadati</taxon>
        <taxon>Pseudomonadota</taxon>
        <taxon>Gammaproteobacteria</taxon>
        <taxon>Chromatiales</taxon>
        <taxon>Chromatiaceae</taxon>
        <taxon>Thiocystis</taxon>
    </lineage>
</organism>
<dbReference type="PANTHER" id="PTHR13604:SF0">
    <property type="entry name" value="ABASIC SITE PROCESSING PROTEIN HMCES"/>
    <property type="match status" value="1"/>
</dbReference>
<dbReference type="GO" id="GO:0106300">
    <property type="term" value="P:protein-DNA covalent cross-linking repair"/>
    <property type="evidence" value="ECO:0007669"/>
    <property type="project" value="InterPro"/>
</dbReference>
<dbReference type="GO" id="GO:0006508">
    <property type="term" value="P:proteolysis"/>
    <property type="evidence" value="ECO:0007669"/>
    <property type="project" value="UniProtKB-KW"/>
</dbReference>
<dbReference type="InterPro" id="IPR003738">
    <property type="entry name" value="SRAP"/>
</dbReference>
<proteinExistence type="inferred from homology"/>
<dbReference type="GO" id="GO:0016829">
    <property type="term" value="F:lyase activity"/>
    <property type="evidence" value="ECO:0007669"/>
    <property type="project" value="UniProtKB-KW"/>
</dbReference>
<dbReference type="eggNOG" id="COG2135">
    <property type="taxonomic scope" value="Bacteria"/>
</dbReference>
<evidence type="ECO:0000256" key="5">
    <source>
        <dbReference type="ARBA" id="ARBA00023124"/>
    </source>
</evidence>
<dbReference type="RefSeq" id="WP_014779364.1">
    <property type="nucleotide sequence ID" value="NC_018012.1"/>
</dbReference>
<keyword evidence="2 8" id="KW-0645">Protease</keyword>
<evidence type="ECO:0000256" key="2">
    <source>
        <dbReference type="ARBA" id="ARBA00022670"/>
    </source>
</evidence>
<dbReference type="EC" id="3.4.-.-" evidence="8"/>
<dbReference type="SUPFAM" id="SSF143081">
    <property type="entry name" value="BB1717-like"/>
    <property type="match status" value="1"/>
</dbReference>
<evidence type="ECO:0000313" key="10">
    <source>
        <dbReference type="Proteomes" id="UP000006062"/>
    </source>
</evidence>
<keyword evidence="6" id="KW-0238">DNA-binding</keyword>
<protein>
    <recommendedName>
        <fullName evidence="8">Abasic site processing protein</fullName>
        <ecNumber evidence="8">3.4.-.-</ecNumber>
    </recommendedName>
</protein>
<keyword evidence="5" id="KW-0190">Covalent protein-DNA linkage</keyword>
<reference evidence="9 10" key="1">
    <citation type="submission" date="2012-06" db="EMBL/GenBank/DDBJ databases">
        <title>Complete sequence of Thiocystis violascens DSM 198.</title>
        <authorList>
            <consortium name="US DOE Joint Genome Institute"/>
            <person name="Lucas S."/>
            <person name="Han J."/>
            <person name="Lapidus A."/>
            <person name="Cheng J.-F."/>
            <person name="Goodwin L."/>
            <person name="Pitluck S."/>
            <person name="Peters L."/>
            <person name="Ovchinnikova G."/>
            <person name="Teshima H."/>
            <person name="Detter J.C."/>
            <person name="Han C."/>
            <person name="Tapia R."/>
            <person name="Land M."/>
            <person name="Hauser L."/>
            <person name="Kyrpides N."/>
            <person name="Ivanova N."/>
            <person name="Pagani I."/>
            <person name="Vogl K."/>
            <person name="Liu Z."/>
            <person name="Frigaard N.-U."/>
            <person name="Bryant D."/>
            <person name="Woyke T."/>
        </authorList>
    </citation>
    <scope>NUCLEOTIDE SEQUENCE [LARGE SCALE GENOMIC DNA]</scope>
    <source>
        <strain evidence="10">ATCC 17096 / DSM 198 / 6111</strain>
    </source>
</reference>
<dbReference type="Gene3D" id="3.90.1680.10">
    <property type="entry name" value="SOS response associated peptidase-like"/>
    <property type="match status" value="1"/>
</dbReference>
<keyword evidence="7" id="KW-0456">Lyase</keyword>
<keyword evidence="3" id="KW-0227">DNA damage</keyword>